<gene>
    <name evidence="4" type="ORF">Ga0074812_10944</name>
</gene>
<name>A0A0S4QPJ3_9ACTN</name>
<feature type="domain" description="SWIM-type" evidence="3">
    <location>
        <begin position="123"/>
        <end position="158"/>
    </location>
</feature>
<evidence type="ECO:0000259" key="3">
    <source>
        <dbReference type="PROSITE" id="PS50966"/>
    </source>
</evidence>
<feature type="region of interest" description="Disordered" evidence="2">
    <location>
        <begin position="280"/>
        <end position="307"/>
    </location>
</feature>
<keyword evidence="1" id="KW-0479">Metal-binding</keyword>
<protein>
    <submittedName>
        <fullName evidence="4">Uncharacterized conserved protein, contains Zn finger domain</fullName>
    </submittedName>
</protein>
<dbReference type="Proteomes" id="UP000198802">
    <property type="component" value="Unassembled WGS sequence"/>
</dbReference>
<dbReference type="PANTHER" id="PTHR38133">
    <property type="entry name" value="SLR1429 PROTEIN"/>
    <property type="match status" value="1"/>
</dbReference>
<evidence type="ECO:0000313" key="4">
    <source>
        <dbReference type="EMBL" id="CUU56824.1"/>
    </source>
</evidence>
<keyword evidence="1" id="KW-0863">Zinc-finger</keyword>
<feature type="compositionally biased region" description="Low complexity" evidence="2">
    <location>
        <begin position="280"/>
        <end position="295"/>
    </location>
</feature>
<keyword evidence="5" id="KW-1185">Reference proteome</keyword>
<feature type="region of interest" description="Disordered" evidence="2">
    <location>
        <begin position="185"/>
        <end position="249"/>
    </location>
</feature>
<dbReference type="PROSITE" id="PS50966">
    <property type="entry name" value="ZF_SWIM"/>
    <property type="match status" value="1"/>
</dbReference>
<evidence type="ECO:0000256" key="2">
    <source>
        <dbReference type="SAM" id="MobiDB-lite"/>
    </source>
</evidence>
<dbReference type="AlphaFoldDB" id="A0A0S4QPJ3"/>
<evidence type="ECO:0000256" key="1">
    <source>
        <dbReference type="PROSITE-ProRule" id="PRU00325"/>
    </source>
</evidence>
<dbReference type="PANTHER" id="PTHR38133:SF1">
    <property type="entry name" value="SLR1429 PROTEIN"/>
    <property type="match status" value="1"/>
</dbReference>
<reference evidence="5" key="1">
    <citation type="submission" date="2015-11" db="EMBL/GenBank/DDBJ databases">
        <authorList>
            <person name="Varghese N."/>
        </authorList>
    </citation>
    <scope>NUCLEOTIDE SEQUENCE [LARGE SCALE GENOMIC DNA]</scope>
    <source>
        <strain evidence="5">DSM 45899</strain>
    </source>
</reference>
<sequence length="307" mass="33328">MAEPPTRGQRDRSRDRERSHRAWWSAQFLELIEGMTLPEPLRAGRALARTEAVLNVRRTGNLVVAMVRDRGENLHKPRLAVRTFGDDAWSQAAGALAAQARHAAALLAGSLPADIEDMFAARGLTLFPRRADDLAMDCTCTDWQRPCAHLVAACHQLAETINTDPFTLLALRGRERDALLAEIRHLRPRSPAPATGDVQPATAPPTDPARFWTSPDPHRTAPDPASWTSPGPVGRRDGTADRSGPAGRPDILLDLCGPLVVEPFGDLREVLRPAYRILTTPRASPATTPPAVSRADGAGPRAHRRGG</sequence>
<accession>A0A0S4QPJ3</accession>
<dbReference type="EMBL" id="FAOZ01000009">
    <property type="protein sequence ID" value="CUU56824.1"/>
    <property type="molecule type" value="Genomic_DNA"/>
</dbReference>
<keyword evidence="1" id="KW-0862">Zinc</keyword>
<dbReference type="RefSeq" id="WP_193209650.1">
    <property type="nucleotide sequence ID" value="NZ_FAOZ01000009.1"/>
</dbReference>
<dbReference type="GO" id="GO:0008270">
    <property type="term" value="F:zinc ion binding"/>
    <property type="evidence" value="ECO:0007669"/>
    <property type="project" value="UniProtKB-KW"/>
</dbReference>
<proteinExistence type="predicted"/>
<dbReference type="InterPro" id="IPR007527">
    <property type="entry name" value="Znf_SWIM"/>
</dbReference>
<evidence type="ECO:0000313" key="5">
    <source>
        <dbReference type="Proteomes" id="UP000198802"/>
    </source>
</evidence>
<organism evidence="4 5">
    <name type="scientific">Parafrankia irregularis</name>
    <dbReference type="NCBI Taxonomy" id="795642"/>
    <lineage>
        <taxon>Bacteria</taxon>
        <taxon>Bacillati</taxon>
        <taxon>Actinomycetota</taxon>
        <taxon>Actinomycetes</taxon>
        <taxon>Frankiales</taxon>
        <taxon>Frankiaceae</taxon>
        <taxon>Parafrankia</taxon>
    </lineage>
</organism>